<sequence>MREARFSESQSRAGQPASRSKPSADTTTPAKKVAKKGATKKVASPTTPAAASDDAADALCGHRNISGRTCTRERGHTAKSHRYS</sequence>
<dbReference type="RefSeq" id="WP_136562737.1">
    <property type="nucleotide sequence ID" value="NZ_BAABLS010000010.1"/>
</dbReference>
<proteinExistence type="predicted"/>
<organism evidence="2 3">
    <name type="scientific">Nocardioides caeni</name>
    <dbReference type="NCBI Taxonomy" id="574700"/>
    <lineage>
        <taxon>Bacteria</taxon>
        <taxon>Bacillati</taxon>
        <taxon>Actinomycetota</taxon>
        <taxon>Actinomycetes</taxon>
        <taxon>Propionibacteriales</taxon>
        <taxon>Nocardioidaceae</taxon>
        <taxon>Nocardioides</taxon>
    </lineage>
</organism>
<dbReference type="EMBL" id="STGW01000005">
    <property type="protein sequence ID" value="THV13276.1"/>
    <property type="molecule type" value="Genomic_DNA"/>
</dbReference>
<dbReference type="AlphaFoldDB" id="A0A4V4HK75"/>
<feature type="compositionally biased region" description="Polar residues" evidence="1">
    <location>
        <begin position="7"/>
        <end position="25"/>
    </location>
</feature>
<evidence type="ECO:0000256" key="1">
    <source>
        <dbReference type="SAM" id="MobiDB-lite"/>
    </source>
</evidence>
<feature type="compositionally biased region" description="Low complexity" evidence="1">
    <location>
        <begin position="40"/>
        <end position="53"/>
    </location>
</feature>
<dbReference type="Proteomes" id="UP000307087">
    <property type="component" value="Unassembled WGS sequence"/>
</dbReference>
<keyword evidence="3" id="KW-1185">Reference proteome</keyword>
<reference evidence="2 3" key="1">
    <citation type="journal article" date="2009" name="Int. J. Syst. Evol. Microbiol.">
        <title>Nocardioides caeni sp. nov., isolated from wastewater.</title>
        <authorList>
            <person name="Yoon J.H."/>
            <person name="Kang S.J."/>
            <person name="Park S."/>
            <person name="Kim W."/>
            <person name="Oh T.K."/>
        </authorList>
    </citation>
    <scope>NUCLEOTIDE SEQUENCE [LARGE SCALE GENOMIC DNA]</scope>
    <source>
        <strain evidence="2 3">DSM 23134</strain>
    </source>
</reference>
<protein>
    <submittedName>
        <fullName evidence="2">Uncharacterized protein</fullName>
    </submittedName>
</protein>
<evidence type="ECO:0000313" key="2">
    <source>
        <dbReference type="EMBL" id="THV13276.1"/>
    </source>
</evidence>
<name>A0A4V4HK75_9ACTN</name>
<comment type="caution">
    <text evidence="2">The sequence shown here is derived from an EMBL/GenBank/DDBJ whole genome shotgun (WGS) entry which is preliminary data.</text>
</comment>
<gene>
    <name evidence="2" type="ORF">E9934_09900</name>
</gene>
<feature type="region of interest" description="Disordered" evidence="1">
    <location>
        <begin position="1"/>
        <end position="84"/>
    </location>
</feature>
<accession>A0A4V4HK75</accession>
<evidence type="ECO:0000313" key="3">
    <source>
        <dbReference type="Proteomes" id="UP000307087"/>
    </source>
</evidence>